<feature type="compositionally biased region" description="Polar residues" evidence="1">
    <location>
        <begin position="19"/>
        <end position="33"/>
    </location>
</feature>
<feature type="compositionally biased region" description="Basic and acidic residues" evidence="1">
    <location>
        <begin position="150"/>
        <end position="177"/>
    </location>
</feature>
<accession>A0A915MGX8</accession>
<feature type="region of interest" description="Disordered" evidence="1">
    <location>
        <begin position="137"/>
        <end position="290"/>
    </location>
</feature>
<organism evidence="2 3">
    <name type="scientific">Meloidogyne javanica</name>
    <name type="common">Root-knot nematode worm</name>
    <dbReference type="NCBI Taxonomy" id="6303"/>
    <lineage>
        <taxon>Eukaryota</taxon>
        <taxon>Metazoa</taxon>
        <taxon>Ecdysozoa</taxon>
        <taxon>Nematoda</taxon>
        <taxon>Chromadorea</taxon>
        <taxon>Rhabditida</taxon>
        <taxon>Tylenchina</taxon>
        <taxon>Tylenchomorpha</taxon>
        <taxon>Tylenchoidea</taxon>
        <taxon>Meloidogynidae</taxon>
        <taxon>Meloidogyninae</taxon>
        <taxon>Meloidogyne</taxon>
        <taxon>Meloidogyne incognita group</taxon>
    </lineage>
</organism>
<sequence length="383" mass="43764">MAVGALLIADENQGVSETLEGSVSNAESVQIDSASLKGVFGEESESDKEEGSGNKYSRKSLVKSLSDGSLRESPQRREMLKRKSFNAEEGSQKMAKLEEEEENRRKRLKLNFDDERERKENCEIERKGKRIVKEEEEGKKIFGAPTSGIEEVKDKEHGREGPSEIEVRNENDGRESFSEIEELKDEHSRGGVSEIEEVGDENGGRGRVSEIEEEIEVRDEDNRRGGFSEIEEEEDGYHRRGGRGFSVVEEEDDIEEEEEGLRRRGRYRRGGGRVSEIEEDDEHDGRGIVSEIEEEDKHYRRFLSFRRVTEIEEVDEEKSNLSPSTRFSEDIKVSPIIEVHTTPKSPDYLEKREKAKFQTGRDLKKFWLNGKKGLNGSPIINTS</sequence>
<dbReference type="WBParaSite" id="scaffold35925_cov172.g22894">
    <property type="protein sequence ID" value="scaffold35925_cov172.g22894"/>
    <property type="gene ID" value="scaffold35925_cov172.g22894"/>
</dbReference>
<feature type="compositionally biased region" description="Acidic residues" evidence="1">
    <location>
        <begin position="248"/>
        <end position="259"/>
    </location>
</feature>
<name>A0A915MGX8_MELJA</name>
<protein>
    <submittedName>
        <fullName evidence="3">Uncharacterized protein</fullName>
    </submittedName>
</protein>
<proteinExistence type="predicted"/>
<evidence type="ECO:0000256" key="1">
    <source>
        <dbReference type="SAM" id="MobiDB-lite"/>
    </source>
</evidence>
<dbReference type="AlphaFoldDB" id="A0A915MGX8"/>
<reference evidence="3" key="1">
    <citation type="submission" date="2022-11" db="UniProtKB">
        <authorList>
            <consortium name="WormBaseParasite"/>
        </authorList>
    </citation>
    <scope>IDENTIFICATION</scope>
</reference>
<keyword evidence="2" id="KW-1185">Reference proteome</keyword>
<feature type="region of interest" description="Disordered" evidence="1">
    <location>
        <begin position="19"/>
        <end position="110"/>
    </location>
</feature>
<feature type="compositionally biased region" description="Basic and acidic residues" evidence="1">
    <location>
        <begin position="69"/>
        <end position="78"/>
    </location>
</feature>
<evidence type="ECO:0000313" key="2">
    <source>
        <dbReference type="Proteomes" id="UP000887561"/>
    </source>
</evidence>
<dbReference type="Proteomes" id="UP000887561">
    <property type="component" value="Unplaced"/>
</dbReference>
<evidence type="ECO:0000313" key="3">
    <source>
        <dbReference type="WBParaSite" id="scaffold35925_cov172.g22894"/>
    </source>
</evidence>